<dbReference type="STRING" id="683125.SAMN05660206_103222"/>
<gene>
    <name evidence="1" type="ORF">SAMN05660206_103222</name>
</gene>
<evidence type="ECO:0000313" key="1">
    <source>
        <dbReference type="EMBL" id="SFS61247.1"/>
    </source>
</evidence>
<sequence>MKNILKNIQWSISAAAVVFVSSCAPDIESPSSSAGQANFSKYIAIGNSLTAGFADGGLYLEGQQVAYPNLIAEQLKAVGGGEFKTPFFSQEQHNGSGYLSLKALVDGLPVMENVTNNLAIRGLNPNGAPLYTKYTDQIHNFGVPGMRLDMAFAPGIGSVLGNPYFERLLPDNTPPETTYFGHVTSQEYTFFSFWLGNNDALGYATNGAFTEGPTSALTQTATFNKLYNDFINKLTEKGQKGVVATIPDVTAIPFFNTVTTARIVAGITASTGGAYTKVYIQTEAGVREATEQDLFGLTFPTDTLGKVSNGIPGYGLIPQNPLHDKFVLDKDEIVEVSTRVNEFNKIIKSAAESKGLALADAHAYLNKVKNPGILYNGIGVNASFITGNAFSLDGVHLTPMGNALIANLFIEAINAKYGSKLSKVDAAQYRGVKFP</sequence>
<dbReference type="InterPro" id="IPR001087">
    <property type="entry name" value="GDSL"/>
</dbReference>
<proteinExistence type="predicted"/>
<dbReference type="SUPFAM" id="SSF52266">
    <property type="entry name" value="SGNH hydrolase"/>
    <property type="match status" value="1"/>
</dbReference>
<keyword evidence="2" id="KW-1185">Reference proteome</keyword>
<keyword evidence="1" id="KW-0378">Hydrolase</keyword>
<dbReference type="EMBL" id="FOZZ01000003">
    <property type="protein sequence ID" value="SFS61247.1"/>
    <property type="molecule type" value="Genomic_DNA"/>
</dbReference>
<dbReference type="RefSeq" id="WP_244525836.1">
    <property type="nucleotide sequence ID" value="NZ_FOZZ01000003.1"/>
</dbReference>
<name>A0A1I6R945_9SPHI</name>
<dbReference type="InterPro" id="IPR036514">
    <property type="entry name" value="SGNH_hydro_sf"/>
</dbReference>
<dbReference type="PROSITE" id="PS51257">
    <property type="entry name" value="PROKAR_LIPOPROTEIN"/>
    <property type="match status" value="1"/>
</dbReference>
<dbReference type="GO" id="GO:0016788">
    <property type="term" value="F:hydrolase activity, acting on ester bonds"/>
    <property type="evidence" value="ECO:0007669"/>
    <property type="project" value="InterPro"/>
</dbReference>
<dbReference type="Gene3D" id="3.40.50.1110">
    <property type="entry name" value="SGNH hydrolase"/>
    <property type="match status" value="1"/>
</dbReference>
<organism evidence="1 2">
    <name type="scientific">Sphingobacterium wenxiniae</name>
    <dbReference type="NCBI Taxonomy" id="683125"/>
    <lineage>
        <taxon>Bacteria</taxon>
        <taxon>Pseudomonadati</taxon>
        <taxon>Bacteroidota</taxon>
        <taxon>Sphingobacteriia</taxon>
        <taxon>Sphingobacteriales</taxon>
        <taxon>Sphingobacteriaceae</taxon>
        <taxon>Sphingobacterium</taxon>
    </lineage>
</organism>
<reference evidence="1 2" key="1">
    <citation type="submission" date="2016-10" db="EMBL/GenBank/DDBJ databases">
        <authorList>
            <person name="de Groot N.N."/>
        </authorList>
    </citation>
    <scope>NUCLEOTIDE SEQUENCE [LARGE SCALE GENOMIC DNA]</scope>
    <source>
        <strain evidence="1 2">DSM 22789</strain>
    </source>
</reference>
<dbReference type="Pfam" id="PF00657">
    <property type="entry name" value="Lipase_GDSL"/>
    <property type="match status" value="1"/>
</dbReference>
<dbReference type="Proteomes" id="UP000198785">
    <property type="component" value="Unassembled WGS sequence"/>
</dbReference>
<dbReference type="AlphaFoldDB" id="A0A1I6R945"/>
<evidence type="ECO:0000313" key="2">
    <source>
        <dbReference type="Proteomes" id="UP000198785"/>
    </source>
</evidence>
<accession>A0A1I6R945</accession>
<protein>
    <submittedName>
        <fullName evidence="1">GDSL-like Lipase/Acylhydrolase</fullName>
    </submittedName>
</protein>